<keyword evidence="2" id="KW-1185">Reference proteome</keyword>
<dbReference type="EMBL" id="JBHSXS010000002">
    <property type="protein sequence ID" value="MFC6879446.1"/>
    <property type="molecule type" value="Genomic_DNA"/>
</dbReference>
<name>A0ABW2CF04_9ACTN</name>
<protein>
    <submittedName>
        <fullName evidence="1">MmcQ/YjbR family DNA-binding protein</fullName>
    </submittedName>
</protein>
<accession>A0ABW2CF04</accession>
<dbReference type="Gene3D" id="3.30.1460.30">
    <property type="entry name" value="YgaC/TfoX-N like chaperone"/>
    <property type="match status" value="1"/>
</dbReference>
<comment type="caution">
    <text evidence="1">The sequence shown here is derived from an EMBL/GenBank/DDBJ whole genome shotgun (WGS) entry which is preliminary data.</text>
</comment>
<evidence type="ECO:0000313" key="1">
    <source>
        <dbReference type="EMBL" id="MFC6879446.1"/>
    </source>
</evidence>
<organism evidence="1 2">
    <name type="scientific">Actinomadura yumaensis</name>
    <dbReference type="NCBI Taxonomy" id="111807"/>
    <lineage>
        <taxon>Bacteria</taxon>
        <taxon>Bacillati</taxon>
        <taxon>Actinomycetota</taxon>
        <taxon>Actinomycetes</taxon>
        <taxon>Streptosporangiales</taxon>
        <taxon>Thermomonosporaceae</taxon>
        <taxon>Actinomadura</taxon>
    </lineage>
</organism>
<keyword evidence="1" id="KW-0238">DNA-binding</keyword>
<reference evidence="2" key="1">
    <citation type="journal article" date="2019" name="Int. J. Syst. Evol. Microbiol.">
        <title>The Global Catalogue of Microorganisms (GCM) 10K type strain sequencing project: providing services to taxonomists for standard genome sequencing and annotation.</title>
        <authorList>
            <consortium name="The Broad Institute Genomics Platform"/>
            <consortium name="The Broad Institute Genome Sequencing Center for Infectious Disease"/>
            <person name="Wu L."/>
            <person name="Ma J."/>
        </authorList>
    </citation>
    <scope>NUCLEOTIDE SEQUENCE [LARGE SCALE GENOMIC DNA]</scope>
    <source>
        <strain evidence="2">JCM 3369</strain>
    </source>
</reference>
<sequence length="118" mass="13245">MTGRPDTPNQDLLDRIAEDFNDEPDVAMGTMFRSPGLRVGGKVFAFLGHDGELIVKLPQDRARRLVDAGTAEHVTMGTRTMREWIAFPAQENDTATLALWRNIAHDAHQYVDSLRRPS</sequence>
<proteinExistence type="predicted"/>
<dbReference type="GO" id="GO:0003677">
    <property type="term" value="F:DNA binding"/>
    <property type="evidence" value="ECO:0007669"/>
    <property type="project" value="UniProtKB-KW"/>
</dbReference>
<dbReference type="RefSeq" id="WP_160824056.1">
    <property type="nucleotide sequence ID" value="NZ_JBHSXE010000001.1"/>
</dbReference>
<dbReference type="SUPFAM" id="SSF159894">
    <property type="entry name" value="YgaC/TfoX-N like"/>
    <property type="match status" value="1"/>
</dbReference>
<evidence type="ECO:0000313" key="2">
    <source>
        <dbReference type="Proteomes" id="UP001596380"/>
    </source>
</evidence>
<dbReference type="Proteomes" id="UP001596380">
    <property type="component" value="Unassembled WGS sequence"/>
</dbReference>
<gene>
    <name evidence="1" type="ORF">ACFQKB_06665</name>
</gene>